<feature type="transmembrane region" description="Helical" evidence="1">
    <location>
        <begin position="159"/>
        <end position="179"/>
    </location>
</feature>
<dbReference type="EMBL" id="JBHTOA010000032">
    <property type="protein sequence ID" value="MFD1399450.1"/>
    <property type="molecule type" value="Genomic_DNA"/>
</dbReference>
<sequence length="239" mass="25258">MSFPLLKQTFKSNFAVWGLVTLVMNVILAQLIAMKQTQALVAPMYYGMLVSTMVALLVVITGNKLLAGQVDQGSMAYILTAPIRRTTVAITQLVYMVGSLVVTYGAMVAVSLVTNNIADAGFKTQTLINLNFGAFMVALAFAGIMFAASGIFNLSKYAFGTGGLLIILFILLAIVGSFADYGVAGLEHVQHLTIVSLFDYKNIVSAGSKWLPKLAALGGIAAATFGIGTTAFAKKDLPL</sequence>
<evidence type="ECO:0000256" key="1">
    <source>
        <dbReference type="SAM" id="Phobius"/>
    </source>
</evidence>
<keyword evidence="1" id="KW-0812">Transmembrane</keyword>
<gene>
    <name evidence="2" type="ORF">ACFQ41_09010</name>
</gene>
<evidence type="ECO:0000313" key="3">
    <source>
        <dbReference type="Proteomes" id="UP001597199"/>
    </source>
</evidence>
<dbReference type="RefSeq" id="WP_236000495.1">
    <property type="nucleotide sequence ID" value="NZ_BOLV01000012.1"/>
</dbReference>
<feature type="transmembrane region" description="Helical" evidence="1">
    <location>
        <begin position="45"/>
        <end position="67"/>
    </location>
</feature>
<accession>A0ABW4BI72</accession>
<keyword evidence="3" id="KW-1185">Reference proteome</keyword>
<feature type="transmembrane region" description="Helical" evidence="1">
    <location>
        <begin position="88"/>
        <end position="112"/>
    </location>
</feature>
<organism evidence="2 3">
    <name type="scientific">Lacticaseibacillus suilingensis</name>
    <dbReference type="NCBI Taxonomy" id="2799577"/>
    <lineage>
        <taxon>Bacteria</taxon>
        <taxon>Bacillati</taxon>
        <taxon>Bacillota</taxon>
        <taxon>Bacilli</taxon>
        <taxon>Lactobacillales</taxon>
        <taxon>Lactobacillaceae</taxon>
        <taxon>Lacticaseibacillus</taxon>
    </lineage>
</organism>
<feature type="transmembrane region" description="Helical" evidence="1">
    <location>
        <begin position="132"/>
        <end position="152"/>
    </location>
</feature>
<name>A0ABW4BI72_9LACO</name>
<evidence type="ECO:0000313" key="2">
    <source>
        <dbReference type="EMBL" id="MFD1399450.1"/>
    </source>
</evidence>
<dbReference type="Proteomes" id="UP001597199">
    <property type="component" value="Unassembled WGS sequence"/>
</dbReference>
<keyword evidence="1" id="KW-1133">Transmembrane helix</keyword>
<keyword evidence="1" id="KW-0472">Membrane</keyword>
<feature type="transmembrane region" description="Helical" evidence="1">
    <location>
        <begin position="12"/>
        <end position="33"/>
    </location>
</feature>
<comment type="caution">
    <text evidence="2">The sequence shown here is derived from an EMBL/GenBank/DDBJ whole genome shotgun (WGS) entry which is preliminary data.</text>
</comment>
<reference evidence="3" key="1">
    <citation type="journal article" date="2019" name="Int. J. Syst. Evol. Microbiol.">
        <title>The Global Catalogue of Microorganisms (GCM) 10K type strain sequencing project: providing services to taxonomists for standard genome sequencing and annotation.</title>
        <authorList>
            <consortium name="The Broad Institute Genomics Platform"/>
            <consortium name="The Broad Institute Genome Sequencing Center for Infectious Disease"/>
            <person name="Wu L."/>
            <person name="Ma J."/>
        </authorList>
    </citation>
    <scope>NUCLEOTIDE SEQUENCE [LARGE SCALE GENOMIC DNA]</scope>
    <source>
        <strain evidence="3">CCM 9110</strain>
    </source>
</reference>
<proteinExistence type="predicted"/>
<feature type="transmembrane region" description="Helical" evidence="1">
    <location>
        <begin position="214"/>
        <end position="233"/>
    </location>
</feature>
<protein>
    <submittedName>
        <fullName evidence="2">ABC transporter permease subunit</fullName>
    </submittedName>
</protein>